<keyword evidence="1" id="KW-1015">Disulfide bond</keyword>
<dbReference type="PROSITE" id="PS50026">
    <property type="entry name" value="EGF_3"/>
    <property type="match status" value="1"/>
</dbReference>
<dbReference type="AlphaFoldDB" id="A0A1I8FNA1"/>
<organism evidence="3 4">
    <name type="scientific">Macrostomum lignano</name>
    <dbReference type="NCBI Taxonomy" id="282301"/>
    <lineage>
        <taxon>Eukaryota</taxon>
        <taxon>Metazoa</taxon>
        <taxon>Spiralia</taxon>
        <taxon>Lophotrochozoa</taxon>
        <taxon>Platyhelminthes</taxon>
        <taxon>Rhabditophora</taxon>
        <taxon>Macrostomorpha</taxon>
        <taxon>Macrostomida</taxon>
        <taxon>Macrostomidae</taxon>
        <taxon>Macrostomum</taxon>
    </lineage>
</organism>
<dbReference type="PROSITE" id="PS00022">
    <property type="entry name" value="EGF_1"/>
    <property type="match status" value="1"/>
</dbReference>
<protein>
    <submittedName>
        <fullName evidence="4">EGF-like domain-containing protein</fullName>
    </submittedName>
</protein>
<feature type="disulfide bond" evidence="1">
    <location>
        <begin position="602"/>
        <end position="611"/>
    </location>
</feature>
<keyword evidence="3" id="KW-1185">Reference proteome</keyword>
<dbReference type="Proteomes" id="UP000095280">
    <property type="component" value="Unplaced"/>
</dbReference>
<evidence type="ECO:0000259" key="2">
    <source>
        <dbReference type="PROSITE" id="PS50026"/>
    </source>
</evidence>
<reference evidence="4" key="1">
    <citation type="submission" date="2016-11" db="UniProtKB">
        <authorList>
            <consortium name="WormBaseParasite"/>
        </authorList>
    </citation>
    <scope>IDENTIFICATION</scope>
</reference>
<keyword evidence="1" id="KW-0245">EGF-like domain</keyword>
<comment type="caution">
    <text evidence="1">Lacks conserved residue(s) required for the propagation of feature annotation.</text>
</comment>
<evidence type="ECO:0000313" key="3">
    <source>
        <dbReference type="Proteomes" id="UP000095280"/>
    </source>
</evidence>
<feature type="domain" description="EGF-like" evidence="2">
    <location>
        <begin position="580"/>
        <end position="612"/>
    </location>
</feature>
<sequence>GGGGAAAGSESCRSCLILQPLLVGVQPRIQSALSERRPTLLLLAGVLRVSLLAVVTQRLAARRGRQGRLQSRRAEHRPGERCPLSQQLLRRGGAPPGLPIPSRRVQRRPQMKLLGARGLLHTFCREDLQATRLLRALRTLELLQRRIKELRLRATWAPAAQRNMNRPPLRSLCDRESLPPRPGVLPAFLSSMGPQQHPCLLNPGCSLLSVDPDDFDNYDSDDFDNVDLPVQPRRPPPAVPDIVAGNYNCIANTKHPVPRPRLSLVPSSSRSLPRLFIPPARMLIEQLDDSSDSLVAGARPARSCHWRRCHSPRRCQSDPSPACSSADALWRQFSTRCRRSLRLPADWLAWPPLTTAKLCCRLRRPGWRLPWPAGERWPAAAVRGRLNTAGSLCTSASPKLAKSSSGLACSDGKMLALAQRATPMMEKRLQRPPPQKRLHLARDWSNRAGELSLVHIVGRPGLAGLSLSDFADLLLRLGMEHAVSLETGDAGSLMVNGTLIGTRLLSAGGGGSSSPQFACLRPAAAVLCISRRQQQLPTPSSSRLADAAATPAAGSGGADKIVDLAVACRDSDGGGVQRNRRRRCLCLNGGVCQQPDSEACRCRPGFTGSLCELPCPAGFYGQDCARVCVCGGGESVGLQSRQWHLRRRLRPGQECLMLYDDSSE</sequence>
<accession>A0A1I8FNA1</accession>
<evidence type="ECO:0000256" key="1">
    <source>
        <dbReference type="PROSITE-ProRule" id="PRU00076"/>
    </source>
</evidence>
<dbReference type="Gene3D" id="2.170.300.10">
    <property type="entry name" value="Tie2 ligand-binding domain superfamily"/>
    <property type="match status" value="1"/>
</dbReference>
<evidence type="ECO:0000313" key="4">
    <source>
        <dbReference type="WBParaSite" id="maker-unitig_39886-snap-gene-0.2-mRNA-1"/>
    </source>
</evidence>
<dbReference type="WBParaSite" id="maker-unitig_39886-snap-gene-0.2-mRNA-1">
    <property type="protein sequence ID" value="maker-unitig_39886-snap-gene-0.2-mRNA-1"/>
    <property type="gene ID" value="maker-unitig_39886-snap-gene-0.2"/>
</dbReference>
<name>A0A1I8FNA1_9PLAT</name>
<proteinExistence type="predicted"/>
<dbReference type="InterPro" id="IPR000742">
    <property type="entry name" value="EGF"/>
</dbReference>